<dbReference type="PANTHER" id="PTHR21581:SF6">
    <property type="entry name" value="TRAFFICKING PROTEIN PARTICLE COMPLEX SUBUNIT 12"/>
    <property type="match status" value="1"/>
</dbReference>
<dbReference type="GO" id="GO:0071555">
    <property type="term" value="P:cell wall organization"/>
    <property type="evidence" value="ECO:0007669"/>
    <property type="project" value="UniProtKB-KW"/>
</dbReference>
<dbReference type="PRINTS" id="PR00725">
    <property type="entry name" value="DADACBPTASE1"/>
</dbReference>
<evidence type="ECO:0000256" key="5">
    <source>
        <dbReference type="ARBA" id="ARBA00022984"/>
    </source>
</evidence>
<dbReference type="GO" id="GO:0009252">
    <property type="term" value="P:peptidoglycan biosynthetic process"/>
    <property type="evidence" value="ECO:0007669"/>
    <property type="project" value="UniProtKB-KW"/>
</dbReference>
<reference evidence="13 14" key="1">
    <citation type="submission" date="2020-08" db="EMBL/GenBank/DDBJ databases">
        <title>Genomic Encyclopedia of Type Strains, Phase IV (KMG-IV): sequencing the most valuable type-strain genomes for metagenomic binning, comparative biology and taxonomic classification.</title>
        <authorList>
            <person name="Goeker M."/>
        </authorList>
    </citation>
    <scope>NUCLEOTIDE SEQUENCE [LARGE SCALE GENOMIC DNA]</scope>
    <source>
        <strain evidence="13 14">DSM 19979</strain>
    </source>
</reference>
<feature type="region of interest" description="Disordered" evidence="10">
    <location>
        <begin position="312"/>
        <end position="409"/>
    </location>
</feature>
<keyword evidence="13" id="KW-0121">Carboxypeptidase</keyword>
<evidence type="ECO:0000313" key="14">
    <source>
        <dbReference type="Proteomes" id="UP000553193"/>
    </source>
</evidence>
<keyword evidence="2 11" id="KW-0732">Signal</keyword>
<evidence type="ECO:0000256" key="10">
    <source>
        <dbReference type="SAM" id="MobiDB-lite"/>
    </source>
</evidence>
<dbReference type="GO" id="GO:0006508">
    <property type="term" value="P:proteolysis"/>
    <property type="evidence" value="ECO:0007669"/>
    <property type="project" value="InterPro"/>
</dbReference>
<feature type="active site" evidence="7">
    <location>
        <position position="121"/>
    </location>
</feature>
<evidence type="ECO:0000256" key="9">
    <source>
        <dbReference type="RuleBase" id="RU004016"/>
    </source>
</evidence>
<evidence type="ECO:0000256" key="11">
    <source>
        <dbReference type="SAM" id="SignalP"/>
    </source>
</evidence>
<accession>A0A840AEI4</accession>
<gene>
    <name evidence="13" type="ORF">GGQ83_002303</name>
</gene>
<feature type="binding site" evidence="8">
    <location>
        <position position="223"/>
    </location>
    <ligand>
        <name>substrate</name>
    </ligand>
</feature>
<dbReference type="Pfam" id="PF00768">
    <property type="entry name" value="Peptidase_S11"/>
    <property type="match status" value="1"/>
</dbReference>
<dbReference type="GO" id="GO:0008360">
    <property type="term" value="P:regulation of cell shape"/>
    <property type="evidence" value="ECO:0007669"/>
    <property type="project" value="UniProtKB-KW"/>
</dbReference>
<dbReference type="Proteomes" id="UP000553193">
    <property type="component" value="Unassembled WGS sequence"/>
</dbReference>
<dbReference type="AlphaFoldDB" id="A0A840AEI4"/>
<comment type="caution">
    <text evidence="13">The sequence shown here is derived from an EMBL/GenBank/DDBJ whole genome shotgun (WGS) entry which is preliminary data.</text>
</comment>
<feature type="signal peptide" evidence="11">
    <location>
        <begin position="1"/>
        <end position="24"/>
    </location>
</feature>
<keyword evidence="13" id="KW-0645">Protease</keyword>
<dbReference type="PANTHER" id="PTHR21581">
    <property type="entry name" value="D-ALANYL-D-ALANINE CARBOXYPEPTIDASE"/>
    <property type="match status" value="1"/>
</dbReference>
<evidence type="ECO:0000313" key="13">
    <source>
        <dbReference type="EMBL" id="MBB3898860.1"/>
    </source>
</evidence>
<dbReference type="EMBL" id="JACIDJ010000003">
    <property type="protein sequence ID" value="MBB3898860.1"/>
    <property type="molecule type" value="Genomic_DNA"/>
</dbReference>
<comment type="similarity">
    <text evidence="1 9">Belongs to the peptidase S11 family.</text>
</comment>
<evidence type="ECO:0000256" key="8">
    <source>
        <dbReference type="PIRSR" id="PIRSR618044-2"/>
    </source>
</evidence>
<keyword evidence="14" id="KW-1185">Reference proteome</keyword>
<name>A0A840AEI4_9PROT</name>
<protein>
    <submittedName>
        <fullName evidence="13">D-alanyl-D-alanine carboxypeptidase</fullName>
        <ecNumber evidence="13">3.4.16.4</ecNumber>
    </submittedName>
</protein>
<evidence type="ECO:0000256" key="1">
    <source>
        <dbReference type="ARBA" id="ARBA00007164"/>
    </source>
</evidence>
<feature type="domain" description="Peptidase S11 D-alanyl-D-alanine carboxypeptidase A N-terminal" evidence="12">
    <location>
        <begin position="35"/>
        <end position="252"/>
    </location>
</feature>
<evidence type="ECO:0000256" key="6">
    <source>
        <dbReference type="ARBA" id="ARBA00023316"/>
    </source>
</evidence>
<feature type="chain" id="PRO_5032584359" evidence="11">
    <location>
        <begin position="25"/>
        <end position="409"/>
    </location>
</feature>
<dbReference type="InterPro" id="IPR012338">
    <property type="entry name" value="Beta-lactam/transpept-like"/>
</dbReference>
<keyword evidence="3 13" id="KW-0378">Hydrolase</keyword>
<dbReference type="InterPro" id="IPR001967">
    <property type="entry name" value="Peptidase_S11_N"/>
</dbReference>
<dbReference type="InterPro" id="IPR018044">
    <property type="entry name" value="Peptidase_S11"/>
</dbReference>
<organism evidence="13 14">
    <name type="scientific">Roseococcus suduntuyensis</name>
    <dbReference type="NCBI Taxonomy" id="455361"/>
    <lineage>
        <taxon>Bacteria</taxon>
        <taxon>Pseudomonadati</taxon>
        <taxon>Pseudomonadota</taxon>
        <taxon>Alphaproteobacteria</taxon>
        <taxon>Acetobacterales</taxon>
        <taxon>Roseomonadaceae</taxon>
        <taxon>Roseococcus</taxon>
    </lineage>
</organism>
<sequence>MSCRFQALGLAVVLLLAAMAPGRAQVAAIERSERYAAIVLDHQTGNILVSHHADALRHPASLTKAMTLYMLFEAMQGGRLALNSPIRMSAEAQSRPPSKLGLPVGTLFSVETAILALVTRSANDVAAAVGEHLAGSEEAFARQMTLRARQLGMTRTVFRNASGLPDPDQVTTARDMALLGRRLLQDFPQHYHYFSATHFRHNQGLIRSHNGMLVDYPGTDGIKTGYIRASGYNILTSAERGGVRLVGAVFGGANWRERNAQMASLFDEGFARQGVRGVPPAAAEMAAAAAAGRVLAARAVGGGLPPPVPAAVAARAARPPATAQATARPRTPPARAQAAARPARNAPARAQAARTARAQAARTAPARAQPARTQAARAQPSPAARRAPANAPRGTRATPPGTQRVAGTR</sequence>
<dbReference type="GO" id="GO:0009002">
    <property type="term" value="F:serine-type D-Ala-D-Ala carboxypeptidase activity"/>
    <property type="evidence" value="ECO:0007669"/>
    <property type="project" value="UniProtKB-EC"/>
</dbReference>
<evidence type="ECO:0000256" key="2">
    <source>
        <dbReference type="ARBA" id="ARBA00022729"/>
    </source>
</evidence>
<dbReference type="EC" id="3.4.16.4" evidence="13"/>
<feature type="compositionally biased region" description="Low complexity" evidence="10">
    <location>
        <begin position="312"/>
        <end position="400"/>
    </location>
</feature>
<evidence type="ECO:0000256" key="4">
    <source>
        <dbReference type="ARBA" id="ARBA00022960"/>
    </source>
</evidence>
<keyword evidence="4" id="KW-0133">Cell shape</keyword>
<dbReference type="SUPFAM" id="SSF56601">
    <property type="entry name" value="beta-lactamase/transpeptidase-like"/>
    <property type="match status" value="1"/>
</dbReference>
<evidence type="ECO:0000256" key="3">
    <source>
        <dbReference type="ARBA" id="ARBA00022801"/>
    </source>
</evidence>
<dbReference type="RefSeq" id="WP_242535075.1">
    <property type="nucleotide sequence ID" value="NZ_JACIDJ010000003.1"/>
</dbReference>
<proteinExistence type="inferred from homology"/>
<evidence type="ECO:0000256" key="7">
    <source>
        <dbReference type="PIRSR" id="PIRSR618044-1"/>
    </source>
</evidence>
<feature type="active site" description="Acyl-ester intermediate" evidence="7">
    <location>
        <position position="64"/>
    </location>
</feature>
<evidence type="ECO:0000259" key="12">
    <source>
        <dbReference type="Pfam" id="PF00768"/>
    </source>
</evidence>
<keyword evidence="5" id="KW-0573">Peptidoglycan synthesis</keyword>
<keyword evidence="6" id="KW-0961">Cell wall biogenesis/degradation</keyword>
<dbReference type="Gene3D" id="3.40.710.10">
    <property type="entry name" value="DD-peptidase/beta-lactamase superfamily"/>
    <property type="match status" value="1"/>
</dbReference>
<feature type="active site" description="Acyl-ester intermediate" evidence="7">
    <location>
        <position position="61"/>
    </location>
</feature>